<dbReference type="Gene3D" id="3.20.20.370">
    <property type="entry name" value="Glycoside hydrolase/deacetylase"/>
    <property type="match status" value="1"/>
</dbReference>
<evidence type="ECO:0000259" key="1">
    <source>
        <dbReference type="Pfam" id="PF23019"/>
    </source>
</evidence>
<dbReference type="InterPro" id="IPR054297">
    <property type="entry name" value="DUF7033"/>
</dbReference>
<dbReference type="AlphaFoldDB" id="A0A6V8MUY6"/>
<proteinExistence type="predicted"/>
<organism evidence="2 3">
    <name type="scientific">Geomonas paludis</name>
    <dbReference type="NCBI Taxonomy" id="2740185"/>
    <lineage>
        <taxon>Bacteria</taxon>
        <taxon>Pseudomonadati</taxon>
        <taxon>Thermodesulfobacteriota</taxon>
        <taxon>Desulfuromonadia</taxon>
        <taxon>Geobacterales</taxon>
        <taxon>Geobacteraceae</taxon>
        <taxon>Geomonas</taxon>
    </lineage>
</organism>
<feature type="domain" description="DUF7033" evidence="1">
    <location>
        <begin position="117"/>
        <end position="203"/>
    </location>
</feature>
<dbReference type="GO" id="GO:0005975">
    <property type="term" value="P:carbohydrate metabolic process"/>
    <property type="evidence" value="ECO:0007669"/>
    <property type="project" value="InterPro"/>
</dbReference>
<dbReference type="Pfam" id="PF23019">
    <property type="entry name" value="DUF7033"/>
    <property type="match status" value="1"/>
</dbReference>
<protein>
    <recommendedName>
        <fullName evidence="1">DUF7033 domain-containing protein</fullName>
    </recommendedName>
</protein>
<dbReference type="Proteomes" id="UP000568888">
    <property type="component" value="Unassembled WGS sequence"/>
</dbReference>
<dbReference type="RefSeq" id="WP_183346658.1">
    <property type="nucleotide sequence ID" value="NZ_BLXY01000002.1"/>
</dbReference>
<reference evidence="3" key="1">
    <citation type="submission" date="2020-06" db="EMBL/GenBank/DDBJ databases">
        <title>Draft genomic sequecing of Geomonas sp. Red736.</title>
        <authorList>
            <person name="Itoh H."/>
            <person name="Xu Z.X."/>
            <person name="Ushijima N."/>
            <person name="Masuda Y."/>
            <person name="Shiratori Y."/>
            <person name="Senoo K."/>
        </authorList>
    </citation>
    <scope>NUCLEOTIDE SEQUENCE [LARGE SCALE GENOMIC DNA]</scope>
    <source>
        <strain evidence="3">Red736</strain>
    </source>
</reference>
<comment type="caution">
    <text evidence="2">The sequence shown here is derived from an EMBL/GenBank/DDBJ whole genome shotgun (WGS) entry which is preliminary data.</text>
</comment>
<accession>A0A6V8MUY6</accession>
<dbReference type="CDD" id="cd10931">
    <property type="entry name" value="CE4_u7"/>
    <property type="match status" value="1"/>
</dbReference>
<dbReference type="EMBL" id="BLXY01000002">
    <property type="protein sequence ID" value="GFO63831.1"/>
    <property type="molecule type" value="Genomic_DNA"/>
</dbReference>
<evidence type="ECO:0000313" key="3">
    <source>
        <dbReference type="Proteomes" id="UP000568888"/>
    </source>
</evidence>
<dbReference type="SUPFAM" id="SSF88713">
    <property type="entry name" value="Glycoside hydrolase/deacetylase"/>
    <property type="match status" value="1"/>
</dbReference>
<sequence>MLKPAPDISLLRHGGIAYAWHERAFLSEPQARYALERLWQLVAGCAGWQGEPVLTFAAITADQVQQELDLAPGELPWLELAALLPRGASLGLDTGHLPALCRIAPGAPGCDGSATFPLDLPAALFMALTRWEEANRPVPDAFGCHDEQATQCYRQGFLDRPVLDEWALVLRSRVEAACPGWRALPPAASFWISHDIDVPWFYRDLSRVGRGVAKRLVRQRSPLGALGQLVCGLRSLRRPEHDPCYRGVLDLMDLDESLGQKGTFFFMTARPGGVDEGYDLAHPPLRRLLDQVRERGHEVGWHIGELASREPDVFQRERDRFFEICGAHPCGVRHHYLAWRGAHSWRRMADSGFSYDSSLGYNYRPGGFRCGTAHPFPVYDAAGERVMPLVERPLIVMDSPVMLAASQDSLPAQEEAITRIRRRCAATGGCFSILVHNTFDWYYPGAADFFGSWLQRQAQGI</sequence>
<name>A0A6V8MUY6_9BACT</name>
<gene>
    <name evidence="2" type="ORF">GMPD_17500</name>
</gene>
<dbReference type="InterPro" id="IPR011330">
    <property type="entry name" value="Glyco_hydro/deAcase_b/a-brl"/>
</dbReference>
<evidence type="ECO:0000313" key="2">
    <source>
        <dbReference type="EMBL" id="GFO63831.1"/>
    </source>
</evidence>